<name>A0A951ULW3_9CYAN</name>
<dbReference type="InterPro" id="IPR011055">
    <property type="entry name" value="Dup_hybrid_motif"/>
</dbReference>
<comment type="caution">
    <text evidence="2">The sequence shown here is derived from an EMBL/GenBank/DDBJ whole genome shotgun (WGS) entry which is preliminary data.</text>
</comment>
<evidence type="ECO:0000313" key="3">
    <source>
        <dbReference type="Proteomes" id="UP000757435"/>
    </source>
</evidence>
<dbReference type="AlphaFoldDB" id="A0A951ULW3"/>
<dbReference type="EMBL" id="JAHHHD010000008">
    <property type="protein sequence ID" value="MBW4658986.1"/>
    <property type="molecule type" value="Genomic_DNA"/>
</dbReference>
<dbReference type="SUPFAM" id="SSF51261">
    <property type="entry name" value="Duplicated hybrid motif"/>
    <property type="match status" value="1"/>
</dbReference>
<accession>A0A951ULW3</accession>
<protein>
    <submittedName>
        <fullName evidence="2">M23 family metallopeptidase</fullName>
    </submittedName>
</protein>
<organism evidence="2 3">
    <name type="scientific">Drouetiella hepatica Uher 2000/2452</name>
    <dbReference type="NCBI Taxonomy" id="904376"/>
    <lineage>
        <taxon>Bacteria</taxon>
        <taxon>Bacillati</taxon>
        <taxon>Cyanobacteriota</taxon>
        <taxon>Cyanophyceae</taxon>
        <taxon>Oculatellales</taxon>
        <taxon>Oculatellaceae</taxon>
        <taxon>Drouetiella</taxon>
    </lineage>
</organism>
<reference evidence="2" key="1">
    <citation type="submission" date="2021-05" db="EMBL/GenBank/DDBJ databases">
        <authorList>
            <person name="Pietrasiak N."/>
            <person name="Ward R."/>
            <person name="Stajich J.E."/>
            <person name="Kurbessoian T."/>
        </authorList>
    </citation>
    <scope>NUCLEOTIDE SEQUENCE</scope>
    <source>
        <strain evidence="2">UHER 2000/2452</strain>
    </source>
</reference>
<reference evidence="2" key="2">
    <citation type="journal article" date="2022" name="Microbiol. Resour. Announc.">
        <title>Metagenome Sequencing to Explore Phylogenomics of Terrestrial Cyanobacteria.</title>
        <authorList>
            <person name="Ward R.D."/>
            <person name="Stajich J.E."/>
            <person name="Johansen J.R."/>
            <person name="Huntemann M."/>
            <person name="Clum A."/>
            <person name="Foster B."/>
            <person name="Foster B."/>
            <person name="Roux S."/>
            <person name="Palaniappan K."/>
            <person name="Varghese N."/>
            <person name="Mukherjee S."/>
            <person name="Reddy T.B.K."/>
            <person name="Daum C."/>
            <person name="Copeland A."/>
            <person name="Chen I.A."/>
            <person name="Ivanova N.N."/>
            <person name="Kyrpides N.C."/>
            <person name="Shapiro N."/>
            <person name="Eloe-Fadrosh E.A."/>
            <person name="Pietrasiak N."/>
        </authorList>
    </citation>
    <scope>NUCLEOTIDE SEQUENCE</scope>
    <source>
        <strain evidence="2">UHER 2000/2452</strain>
    </source>
</reference>
<dbReference type="PANTHER" id="PTHR21666:SF293">
    <property type="entry name" value="SLL1488 PROTEIN"/>
    <property type="match status" value="1"/>
</dbReference>
<dbReference type="Pfam" id="PF01551">
    <property type="entry name" value="Peptidase_M23"/>
    <property type="match status" value="2"/>
</dbReference>
<dbReference type="CDD" id="cd12797">
    <property type="entry name" value="M23_peptidase"/>
    <property type="match status" value="1"/>
</dbReference>
<evidence type="ECO:0000259" key="1">
    <source>
        <dbReference type="Pfam" id="PF01551"/>
    </source>
</evidence>
<gene>
    <name evidence="2" type="ORF">KME15_09940</name>
</gene>
<dbReference type="Gene3D" id="2.70.70.10">
    <property type="entry name" value="Glucose Permease (Domain IIA)"/>
    <property type="match status" value="1"/>
</dbReference>
<feature type="domain" description="M23ase beta-sheet core" evidence="1">
    <location>
        <begin position="189"/>
        <end position="229"/>
    </location>
</feature>
<dbReference type="InterPro" id="IPR016047">
    <property type="entry name" value="M23ase_b-sheet_dom"/>
</dbReference>
<evidence type="ECO:0000313" key="2">
    <source>
        <dbReference type="EMBL" id="MBW4658986.1"/>
    </source>
</evidence>
<dbReference type="PANTHER" id="PTHR21666">
    <property type="entry name" value="PEPTIDASE-RELATED"/>
    <property type="match status" value="1"/>
</dbReference>
<dbReference type="GO" id="GO:0004222">
    <property type="term" value="F:metalloendopeptidase activity"/>
    <property type="evidence" value="ECO:0007669"/>
    <property type="project" value="TreeGrafter"/>
</dbReference>
<feature type="domain" description="M23ase beta-sheet core" evidence="1">
    <location>
        <begin position="119"/>
        <end position="170"/>
    </location>
</feature>
<dbReference type="InterPro" id="IPR050570">
    <property type="entry name" value="Cell_wall_metabolism_enzyme"/>
</dbReference>
<sequence>MALCGLVVLEATQQGVRAVDLSSAHSTRSPQIPSSVPSKGEAIDPAISFSVDAPDAKTSALSAGKVDDPQQPLSQISPNQVAASVNAWNGASFPVESFQAYTSPFGYRQSPSGGYSQEFHYGLDMAAPEGSYVRNWWGGKVVEVSDESNCGTSVVVESGNWTHIYCHMEGHVETDSRGRFMLDREGGLQIYEGQQVVAGARIGRVGMTGRTTGPHLHWGLKYDGNWVDPAYVLQAMYSGQEAASQAAGDRLQ</sequence>
<dbReference type="Proteomes" id="UP000757435">
    <property type="component" value="Unassembled WGS sequence"/>
</dbReference>
<proteinExistence type="predicted"/>